<reference evidence="9" key="1">
    <citation type="journal article" date="2019" name="Int. J. Syst. Evol. Microbiol.">
        <title>The Global Catalogue of Microorganisms (GCM) 10K type strain sequencing project: providing services to taxonomists for standard genome sequencing and annotation.</title>
        <authorList>
            <consortium name="The Broad Institute Genomics Platform"/>
            <consortium name="The Broad Institute Genome Sequencing Center for Infectious Disease"/>
            <person name="Wu L."/>
            <person name="Ma J."/>
        </authorList>
    </citation>
    <scope>NUCLEOTIDE SEQUENCE [LARGE SCALE GENOMIC DNA]</scope>
    <source>
        <strain evidence="9">JCM 14331</strain>
    </source>
</reference>
<keyword evidence="1 7" id="KW-1003">Cell membrane</keyword>
<comment type="caution">
    <text evidence="8">The sequence shown here is derived from an EMBL/GenBank/DDBJ whole genome shotgun (WGS) entry which is preliminary data.</text>
</comment>
<comment type="similarity">
    <text evidence="7">Belongs to the transglycosylase MltG family.</text>
</comment>
<dbReference type="EC" id="4.2.2.29" evidence="7"/>
<name>A0ABP3NCL5_9GAMM</name>
<evidence type="ECO:0000256" key="7">
    <source>
        <dbReference type="HAMAP-Rule" id="MF_02065"/>
    </source>
</evidence>
<dbReference type="InterPro" id="IPR003770">
    <property type="entry name" value="MLTG-like"/>
</dbReference>
<evidence type="ECO:0000256" key="1">
    <source>
        <dbReference type="ARBA" id="ARBA00022475"/>
    </source>
</evidence>
<keyword evidence="4 7" id="KW-0472">Membrane</keyword>
<evidence type="ECO:0000256" key="3">
    <source>
        <dbReference type="ARBA" id="ARBA00022989"/>
    </source>
</evidence>
<comment type="catalytic activity">
    <reaction evidence="7">
        <text>a peptidoglycan chain = a peptidoglycan chain with N-acetyl-1,6-anhydromuramyl-[peptide] at the reducing end + a peptidoglycan chain with N-acetylglucosamine at the non-reducing end.</text>
        <dbReference type="EC" id="4.2.2.29"/>
    </reaction>
</comment>
<dbReference type="PANTHER" id="PTHR30518:SF2">
    <property type="entry name" value="ENDOLYTIC MUREIN TRANSGLYCOSYLASE"/>
    <property type="match status" value="1"/>
</dbReference>
<organism evidence="8 9">
    <name type="scientific">Rheinheimera aquimaris</name>
    <dbReference type="NCBI Taxonomy" id="412437"/>
    <lineage>
        <taxon>Bacteria</taxon>
        <taxon>Pseudomonadati</taxon>
        <taxon>Pseudomonadota</taxon>
        <taxon>Gammaproteobacteria</taxon>
        <taxon>Chromatiales</taxon>
        <taxon>Chromatiaceae</taxon>
        <taxon>Rheinheimera</taxon>
    </lineage>
</organism>
<dbReference type="CDD" id="cd08010">
    <property type="entry name" value="MltG_like"/>
    <property type="match status" value="1"/>
</dbReference>
<dbReference type="HAMAP" id="MF_02065">
    <property type="entry name" value="MltG"/>
    <property type="match status" value="1"/>
</dbReference>
<dbReference type="Proteomes" id="UP001501169">
    <property type="component" value="Unassembled WGS sequence"/>
</dbReference>
<evidence type="ECO:0000256" key="6">
    <source>
        <dbReference type="ARBA" id="ARBA00023316"/>
    </source>
</evidence>
<dbReference type="Gene3D" id="3.30.160.60">
    <property type="entry name" value="Classic Zinc Finger"/>
    <property type="match status" value="2"/>
</dbReference>
<keyword evidence="3 7" id="KW-1133">Transmembrane helix</keyword>
<evidence type="ECO:0000256" key="2">
    <source>
        <dbReference type="ARBA" id="ARBA00022692"/>
    </source>
</evidence>
<evidence type="ECO:0000313" key="9">
    <source>
        <dbReference type="Proteomes" id="UP001501169"/>
    </source>
</evidence>
<evidence type="ECO:0000256" key="4">
    <source>
        <dbReference type="ARBA" id="ARBA00023136"/>
    </source>
</evidence>
<comment type="subcellular location">
    <subcellularLocation>
        <location evidence="7">Cell inner membrane</location>
        <topology evidence="7">Single-pass membrane protein</topology>
    </subcellularLocation>
</comment>
<keyword evidence="9" id="KW-1185">Reference proteome</keyword>
<sequence>MLKLIRLGFIVALLLGVSYYALVRYIQQIPLHLPDDIYTVTAGSSAASLCRQWQQQQQLTSTNCLALKLYLRLHPAQAGVKQGVYRLSGEQTLLQLLALFRSGKEAQFALTLIEGETVQQSLQRITQARYLTQDLHTAEEVQAMLQWPPEWGETPVNAEALLYPDTYYYTANSSARELVQRAQHALLNELAQAWEQRQGDLPLQTPYQLLILASIIEKESSYPPEKTMVASVFVNRLRKNMRLQTDPTVIYGLENFNGNITRTDLNNPHPYNTYRHFGLPPGPISLVGKASLLAAAQPAETDLYYFVSKGDGTHQFSSTLEQHNSAVKKYILGSKL</sequence>
<dbReference type="RefSeq" id="WP_226765527.1">
    <property type="nucleotide sequence ID" value="NZ_BAAAEO010000001.1"/>
</dbReference>
<keyword evidence="2 7" id="KW-0812">Transmembrane</keyword>
<protein>
    <recommendedName>
        <fullName evidence="7">Endolytic murein transglycosylase</fullName>
        <ecNumber evidence="7">4.2.2.29</ecNumber>
    </recommendedName>
    <alternativeName>
        <fullName evidence="7">Peptidoglycan lytic transglycosylase</fullName>
    </alternativeName>
    <alternativeName>
        <fullName evidence="7">Peptidoglycan polymerization terminase</fullName>
    </alternativeName>
</protein>
<keyword evidence="5 7" id="KW-0456">Lyase</keyword>
<feature type="transmembrane region" description="Helical" evidence="7">
    <location>
        <begin position="7"/>
        <end position="26"/>
    </location>
</feature>
<dbReference type="Pfam" id="PF02618">
    <property type="entry name" value="YceG"/>
    <property type="match status" value="1"/>
</dbReference>
<evidence type="ECO:0000313" key="8">
    <source>
        <dbReference type="EMBL" id="GAA0541345.1"/>
    </source>
</evidence>
<dbReference type="NCBIfam" id="TIGR00247">
    <property type="entry name" value="endolytic transglycosylase MltG"/>
    <property type="match status" value="1"/>
</dbReference>
<evidence type="ECO:0000256" key="5">
    <source>
        <dbReference type="ARBA" id="ARBA00023239"/>
    </source>
</evidence>
<proteinExistence type="inferred from homology"/>
<comment type="function">
    <text evidence="7">Functions as a peptidoglycan terminase that cleaves nascent peptidoglycan strands endolytically to terminate their elongation.</text>
</comment>
<keyword evidence="6 7" id="KW-0961">Cell wall biogenesis/degradation</keyword>
<accession>A0ABP3NCL5</accession>
<feature type="site" description="Important for catalytic activity" evidence="7">
    <location>
        <position position="219"/>
    </location>
</feature>
<dbReference type="PANTHER" id="PTHR30518">
    <property type="entry name" value="ENDOLYTIC MUREIN TRANSGLYCOSYLASE"/>
    <property type="match status" value="1"/>
</dbReference>
<dbReference type="EMBL" id="BAAAEO010000001">
    <property type="protein sequence ID" value="GAA0541345.1"/>
    <property type="molecule type" value="Genomic_DNA"/>
</dbReference>
<gene>
    <name evidence="7 8" type="primary">mltG</name>
    <name evidence="8" type="ORF">GCM10009098_06180</name>
</gene>
<keyword evidence="7" id="KW-0997">Cell inner membrane</keyword>